<feature type="non-terminal residue" evidence="8">
    <location>
        <position position="253"/>
    </location>
</feature>
<dbReference type="STRING" id="1280941.HY2_14070"/>
<dbReference type="GO" id="GO:0050661">
    <property type="term" value="F:NADP binding"/>
    <property type="evidence" value="ECO:0007669"/>
    <property type="project" value="InterPro"/>
</dbReference>
<evidence type="ECO:0000256" key="3">
    <source>
        <dbReference type="ARBA" id="ARBA00022857"/>
    </source>
</evidence>
<dbReference type="InterPro" id="IPR002811">
    <property type="entry name" value="Asp_DH"/>
</dbReference>
<dbReference type="InterPro" id="IPR020626">
    <property type="entry name" value="Asp_DH_prok"/>
</dbReference>
<evidence type="ECO:0000256" key="1">
    <source>
        <dbReference type="ARBA" id="ARBA00008331"/>
    </source>
</evidence>
<keyword evidence="9" id="KW-1185">Reference proteome</keyword>
<dbReference type="HAMAP" id="MF_01265">
    <property type="entry name" value="NadX"/>
    <property type="match status" value="1"/>
</dbReference>
<evidence type="ECO:0000256" key="2">
    <source>
        <dbReference type="ARBA" id="ARBA00022642"/>
    </source>
</evidence>
<dbReference type="RefSeq" id="WP_034827179.1">
    <property type="nucleotide sequence ID" value="NZ_AWFA01000028.1"/>
</dbReference>
<dbReference type="InterPro" id="IPR011182">
    <property type="entry name" value="L-Asp_DH"/>
</dbReference>
<dbReference type="InterPro" id="IPR036291">
    <property type="entry name" value="NAD(P)-bd_dom_sf"/>
</dbReference>
<reference evidence="8 9" key="1">
    <citation type="submission" date="2013-04" db="EMBL/GenBank/DDBJ databases">
        <title>Hyphomonas sp. T24B3 Genome Sequencing.</title>
        <authorList>
            <person name="Lai Q."/>
            <person name="Shao Z."/>
        </authorList>
    </citation>
    <scope>NUCLEOTIDE SEQUENCE [LARGE SCALE GENOMIC DNA]</scope>
    <source>
        <strain evidence="8 9">T24B3</strain>
    </source>
</reference>
<dbReference type="GO" id="GO:0033735">
    <property type="term" value="F:aspartate dehydrogenase [NAD(P)+] activity"/>
    <property type="evidence" value="ECO:0007669"/>
    <property type="project" value="InterPro"/>
</dbReference>
<accession>A0A062U146</accession>
<dbReference type="Pfam" id="PF01958">
    <property type="entry name" value="Asp_DH_C"/>
    <property type="match status" value="1"/>
</dbReference>
<evidence type="ECO:0000313" key="9">
    <source>
        <dbReference type="Proteomes" id="UP000249123"/>
    </source>
</evidence>
<keyword evidence="3" id="KW-0521">NADP</keyword>
<dbReference type="PANTHER" id="PTHR31873">
    <property type="entry name" value="L-ASPARTATE DEHYDROGENASE-RELATED"/>
    <property type="match status" value="1"/>
</dbReference>
<dbReference type="Gene3D" id="3.40.50.720">
    <property type="entry name" value="NAD(P)-binding Rossmann-like Domain"/>
    <property type="match status" value="1"/>
</dbReference>
<dbReference type="SUPFAM" id="SSF51735">
    <property type="entry name" value="NAD(P)-binding Rossmann-fold domains"/>
    <property type="match status" value="1"/>
</dbReference>
<protein>
    <submittedName>
        <fullName evidence="8">Uncharacterized protein</fullName>
    </submittedName>
</protein>
<evidence type="ECO:0000259" key="6">
    <source>
        <dbReference type="Pfam" id="PF01958"/>
    </source>
</evidence>
<evidence type="ECO:0000259" key="7">
    <source>
        <dbReference type="Pfam" id="PF03447"/>
    </source>
</evidence>
<dbReference type="Gene3D" id="3.30.360.10">
    <property type="entry name" value="Dihydrodipicolinate Reductase, domain 2"/>
    <property type="match status" value="1"/>
</dbReference>
<evidence type="ECO:0000256" key="4">
    <source>
        <dbReference type="ARBA" id="ARBA00023002"/>
    </source>
</evidence>
<evidence type="ECO:0000313" key="8">
    <source>
        <dbReference type="EMBL" id="RAN32642.1"/>
    </source>
</evidence>
<dbReference type="PIRSF" id="PIRSF005227">
    <property type="entry name" value="Asp_dh_NAD_syn"/>
    <property type="match status" value="1"/>
</dbReference>
<dbReference type="Pfam" id="PF03447">
    <property type="entry name" value="NAD_binding_3"/>
    <property type="match status" value="1"/>
</dbReference>
<proteinExistence type="inferred from homology"/>
<dbReference type="NCBIfam" id="NF009828">
    <property type="entry name" value="PRK13303.1-3"/>
    <property type="match status" value="1"/>
</dbReference>
<dbReference type="EMBL" id="AWFB01000030">
    <property type="protein sequence ID" value="RAN32642.1"/>
    <property type="molecule type" value="Genomic_DNA"/>
</dbReference>
<keyword evidence="2" id="KW-0662">Pyridine nucleotide biosynthesis</keyword>
<keyword evidence="5" id="KW-0520">NAD</keyword>
<evidence type="ECO:0000256" key="5">
    <source>
        <dbReference type="ARBA" id="ARBA00023027"/>
    </source>
</evidence>
<dbReference type="eggNOG" id="COG1712">
    <property type="taxonomic scope" value="Bacteria"/>
</dbReference>
<keyword evidence="4" id="KW-0560">Oxidoreductase</keyword>
<comment type="similarity">
    <text evidence="1">Belongs to the L-aspartate dehydrogenase family.</text>
</comment>
<dbReference type="InterPro" id="IPR005106">
    <property type="entry name" value="Asp/hSer_DH_NAD-bd"/>
</dbReference>
<dbReference type="GO" id="GO:0009435">
    <property type="term" value="P:NAD+ biosynthetic process"/>
    <property type="evidence" value="ECO:0007669"/>
    <property type="project" value="InterPro"/>
</dbReference>
<gene>
    <name evidence="8" type="ORF">HY3_14555</name>
</gene>
<dbReference type="PANTHER" id="PTHR31873:SF6">
    <property type="entry name" value="ASPARTATE DEHYDROGENASE DOMAIN-CONTAINING PROTEIN"/>
    <property type="match status" value="1"/>
</dbReference>
<dbReference type="OrthoDB" id="8456681at2"/>
<dbReference type="Proteomes" id="UP000249123">
    <property type="component" value="Unassembled WGS sequence"/>
</dbReference>
<dbReference type="SUPFAM" id="SSF55347">
    <property type="entry name" value="Glyceraldehyde-3-phosphate dehydrogenase-like, C-terminal domain"/>
    <property type="match status" value="1"/>
</dbReference>
<sequence>MFKIGLIGCGGIATALVETLKPYAPAVQICGVLAQRSSAAKVSFLEHTVIAANVEELVQLAPDLVVECASHSAVREYGERILESGIGLVITSIGVLAEEPFRQALDEASKKGGARYYLTSGAIGGLDALRAARLGKLDRVHYRGIKPATSWAGLEQNRLKKIMSAAQPETIYSGNARSAALDYPKNSNVAAAIALEGVGFERTHVELIADPKAQFNTHEISFSGEDGEFHFSIIGRPSPQNPRIVRFRTVETL</sequence>
<comment type="caution">
    <text evidence="8">The sequence shown here is derived from an EMBL/GenBank/DDBJ whole genome shotgun (WGS) entry which is preliminary data.</text>
</comment>
<organism evidence="8 9">
    <name type="scientific">Hyphomonas pacifica</name>
    <dbReference type="NCBI Taxonomy" id="1280941"/>
    <lineage>
        <taxon>Bacteria</taxon>
        <taxon>Pseudomonadati</taxon>
        <taxon>Pseudomonadota</taxon>
        <taxon>Alphaproteobacteria</taxon>
        <taxon>Hyphomonadales</taxon>
        <taxon>Hyphomonadaceae</taxon>
        <taxon>Hyphomonas</taxon>
    </lineage>
</organism>
<feature type="domain" description="Aspartate/homoserine dehydrogenase NAD-binding" evidence="7">
    <location>
        <begin position="8"/>
        <end position="118"/>
    </location>
</feature>
<feature type="domain" description="Aspartate dehydrogenase" evidence="6">
    <location>
        <begin position="167"/>
        <end position="243"/>
    </location>
</feature>
<dbReference type="AlphaFoldDB" id="A0A062U146"/>
<name>A0A062U146_9PROT</name>